<dbReference type="NCBIfam" id="NF006187">
    <property type="entry name" value="PRK08322.1"/>
    <property type="match status" value="1"/>
</dbReference>
<dbReference type="CDD" id="cd02010">
    <property type="entry name" value="TPP_ALS"/>
    <property type="match status" value="1"/>
</dbReference>
<dbReference type="PROSITE" id="PS00187">
    <property type="entry name" value="TPP_ENZYMES"/>
    <property type="match status" value="1"/>
</dbReference>
<dbReference type="Gene3D" id="3.40.50.1220">
    <property type="entry name" value="TPP-binding domain"/>
    <property type="match status" value="1"/>
</dbReference>
<feature type="domain" description="Thiamine pyrophosphate enzyme central" evidence="4">
    <location>
        <begin position="220"/>
        <end position="353"/>
    </location>
</feature>
<comment type="caution">
    <text evidence="7">The sequence shown here is derived from an EMBL/GenBank/DDBJ whole genome shotgun (WGS) entry which is preliminary data.</text>
</comment>
<evidence type="ECO:0000313" key="8">
    <source>
        <dbReference type="Proteomes" id="UP001524502"/>
    </source>
</evidence>
<dbReference type="InterPro" id="IPR011766">
    <property type="entry name" value="TPP_enzyme_TPP-bd"/>
</dbReference>
<dbReference type="PANTHER" id="PTHR18968:SF129">
    <property type="entry name" value="ACETOLACTATE SYNTHASE"/>
    <property type="match status" value="1"/>
</dbReference>
<keyword evidence="7" id="KW-0808">Transferase</keyword>
<evidence type="ECO:0000259" key="6">
    <source>
        <dbReference type="Pfam" id="PF02776"/>
    </source>
</evidence>
<dbReference type="SUPFAM" id="SSF52518">
    <property type="entry name" value="Thiamin diphosphate-binding fold (THDP-binding)"/>
    <property type="match status" value="2"/>
</dbReference>
<dbReference type="Proteomes" id="UP001524502">
    <property type="component" value="Unassembled WGS sequence"/>
</dbReference>
<dbReference type="EMBL" id="JANFXK010000004">
    <property type="protein sequence ID" value="MCQ4636051.1"/>
    <property type="molecule type" value="Genomic_DNA"/>
</dbReference>
<dbReference type="InterPro" id="IPR029061">
    <property type="entry name" value="THDP-binding"/>
</dbReference>
<dbReference type="Pfam" id="PF02776">
    <property type="entry name" value="TPP_enzyme_N"/>
    <property type="match status" value="1"/>
</dbReference>
<evidence type="ECO:0000256" key="1">
    <source>
        <dbReference type="ARBA" id="ARBA00007812"/>
    </source>
</evidence>
<keyword evidence="8" id="KW-1185">Reference proteome</keyword>
<keyword evidence="2 3" id="KW-0786">Thiamine pyrophosphate</keyword>
<feature type="domain" description="Thiamine pyrophosphate enzyme TPP-binding" evidence="5">
    <location>
        <begin position="411"/>
        <end position="557"/>
    </location>
</feature>
<evidence type="ECO:0000313" key="7">
    <source>
        <dbReference type="EMBL" id="MCQ4636051.1"/>
    </source>
</evidence>
<dbReference type="Gene3D" id="3.40.50.970">
    <property type="match status" value="2"/>
</dbReference>
<accession>A0ABT1RLH8</accession>
<dbReference type="RefSeq" id="WP_256131240.1">
    <property type="nucleotide sequence ID" value="NZ_JANFXK010000004.1"/>
</dbReference>
<evidence type="ECO:0000259" key="4">
    <source>
        <dbReference type="Pfam" id="PF00205"/>
    </source>
</evidence>
<dbReference type="PANTHER" id="PTHR18968">
    <property type="entry name" value="THIAMINE PYROPHOSPHATE ENZYMES"/>
    <property type="match status" value="1"/>
</dbReference>
<dbReference type="CDD" id="cd07035">
    <property type="entry name" value="TPP_PYR_POX_like"/>
    <property type="match status" value="1"/>
</dbReference>
<name>A0ABT1RLH8_9FIRM</name>
<sequence length="582" mass="64943">MKNEDELHRQQQIDRYLEILHDSDAAPRTPPDFERTTADLLIECLEQEGVKYIFGIPGEETLDLMNAIEKSSIQFITTRHEQGAAFMADVYGRLTGKTGVCLSTLGPGATNLVTGVADANLDGAPVLAITGQIATDRLHLTAHQYLNLEKVFEPITKKSKQILRPDTVPEIVRIAFKYAESEKPGAVHIDLPDNVAKMPAQGVPMRRVSPQKGIASYKDIERAARRISRAKRPLILAGYGAVRGGAAQAITDFATELHIPVANTMMAKGIIPFDNPYSMWTIGIPQRDYINQIFDEADTIIGIGYDIVECFPRKWNPDNNHKILHIGNQAAHINKRYQPEVQVIGDISDSLYEILRRSERETEPDYALAIKAKIQADHDQYENDDAFPMKPQRILHDVRKVMGREDIVLSDVGAHKMWIARHYNCYKPNTCIISNGFASMGIAIPGAVAAKLVNPDKKVLAVTGDGGFMMNMQELETAARIGSNFTTLILNDSSYGLIKWKQMEHFNHHCYVDFNNPDFVKLAEVMGGKGYRVEKAEDLIPMLKDALAQDVPTLVDCRVDYDENMKLSQQLAELTESAQTGK</sequence>
<gene>
    <name evidence="7" type="ORF">NE619_04875</name>
</gene>
<organism evidence="7 8">
    <name type="scientific">Anaerovorax odorimutans</name>
    <dbReference type="NCBI Taxonomy" id="109327"/>
    <lineage>
        <taxon>Bacteria</taxon>
        <taxon>Bacillati</taxon>
        <taxon>Bacillota</taxon>
        <taxon>Clostridia</taxon>
        <taxon>Peptostreptococcales</taxon>
        <taxon>Anaerovoracaceae</taxon>
        <taxon>Anaerovorax</taxon>
    </lineage>
</organism>
<dbReference type="Pfam" id="PF00205">
    <property type="entry name" value="TPP_enzyme_M"/>
    <property type="match status" value="1"/>
</dbReference>
<dbReference type="GO" id="GO:0003984">
    <property type="term" value="F:acetolactate synthase activity"/>
    <property type="evidence" value="ECO:0007669"/>
    <property type="project" value="UniProtKB-EC"/>
</dbReference>
<protein>
    <submittedName>
        <fullName evidence="7">Acetolactate synthase large subunit</fullName>
        <ecNumber evidence="7">2.2.1.6</ecNumber>
    </submittedName>
</protein>
<evidence type="ECO:0000256" key="2">
    <source>
        <dbReference type="ARBA" id="ARBA00023052"/>
    </source>
</evidence>
<dbReference type="EC" id="2.2.1.6" evidence="7"/>
<comment type="similarity">
    <text evidence="1 3">Belongs to the TPP enzyme family.</text>
</comment>
<dbReference type="InterPro" id="IPR045229">
    <property type="entry name" value="TPP_enz"/>
</dbReference>
<dbReference type="SUPFAM" id="SSF52467">
    <property type="entry name" value="DHS-like NAD/FAD-binding domain"/>
    <property type="match status" value="1"/>
</dbReference>
<dbReference type="Pfam" id="PF02775">
    <property type="entry name" value="TPP_enzyme_C"/>
    <property type="match status" value="1"/>
</dbReference>
<proteinExistence type="inferred from homology"/>
<evidence type="ECO:0000259" key="5">
    <source>
        <dbReference type="Pfam" id="PF02775"/>
    </source>
</evidence>
<dbReference type="InterPro" id="IPR000399">
    <property type="entry name" value="TPP-bd_CS"/>
</dbReference>
<evidence type="ECO:0000256" key="3">
    <source>
        <dbReference type="RuleBase" id="RU362132"/>
    </source>
</evidence>
<reference evidence="7 8" key="1">
    <citation type="submission" date="2022-06" db="EMBL/GenBank/DDBJ databases">
        <title>Isolation of gut microbiota from human fecal samples.</title>
        <authorList>
            <person name="Pamer E.G."/>
            <person name="Barat B."/>
            <person name="Waligurski E."/>
            <person name="Medina S."/>
            <person name="Paddock L."/>
            <person name="Mostad J."/>
        </authorList>
    </citation>
    <scope>NUCLEOTIDE SEQUENCE [LARGE SCALE GENOMIC DNA]</scope>
    <source>
        <strain evidence="7 8">SL.3.17</strain>
    </source>
</reference>
<dbReference type="InterPro" id="IPR029035">
    <property type="entry name" value="DHS-like_NAD/FAD-binding_dom"/>
</dbReference>
<dbReference type="InterPro" id="IPR012001">
    <property type="entry name" value="Thiamin_PyroP_enz_TPP-bd_dom"/>
</dbReference>
<dbReference type="InterPro" id="IPR012000">
    <property type="entry name" value="Thiamin_PyroP_enz_cen_dom"/>
</dbReference>
<feature type="domain" description="Thiamine pyrophosphate enzyme N-terminal TPP-binding" evidence="6">
    <location>
        <begin position="36"/>
        <end position="144"/>
    </location>
</feature>